<organism evidence="1 2">
    <name type="scientific">Alternaria panax</name>
    <dbReference type="NCBI Taxonomy" id="48097"/>
    <lineage>
        <taxon>Eukaryota</taxon>
        <taxon>Fungi</taxon>
        <taxon>Dikarya</taxon>
        <taxon>Ascomycota</taxon>
        <taxon>Pezizomycotina</taxon>
        <taxon>Dothideomycetes</taxon>
        <taxon>Pleosporomycetidae</taxon>
        <taxon>Pleosporales</taxon>
        <taxon>Pleosporineae</taxon>
        <taxon>Pleosporaceae</taxon>
        <taxon>Alternaria</taxon>
        <taxon>Alternaria sect. Panax</taxon>
    </lineage>
</organism>
<evidence type="ECO:0000313" key="1">
    <source>
        <dbReference type="EMBL" id="KAG9187600.1"/>
    </source>
</evidence>
<comment type="caution">
    <text evidence="1">The sequence shown here is derived from an EMBL/GenBank/DDBJ whole genome shotgun (WGS) entry which is preliminary data.</text>
</comment>
<evidence type="ECO:0000313" key="2">
    <source>
        <dbReference type="Proteomes" id="UP001199106"/>
    </source>
</evidence>
<protein>
    <submittedName>
        <fullName evidence="1">Uncharacterized protein</fullName>
    </submittedName>
</protein>
<dbReference type="EMBL" id="JAANER010000007">
    <property type="protein sequence ID" value="KAG9187600.1"/>
    <property type="molecule type" value="Genomic_DNA"/>
</dbReference>
<dbReference type="Proteomes" id="UP001199106">
    <property type="component" value="Unassembled WGS sequence"/>
</dbReference>
<dbReference type="AlphaFoldDB" id="A0AAD4FCP8"/>
<accession>A0AAD4FCP8</accession>
<sequence length="168" mass="19243">MRKHMGKIVAWNETKNKVTEDEFRKINTGTIVWEITAEKTTNKDATHKSFDCFSTSDGLCCFKRAPWIVEIVNKELWSYDCRKMTEREKTKGNEKLTTSQLVQAVRLLYPNGKNKSDTHNLPVLNVSWCRHRLSSDEISLASLNESKTIQATKGMLIVGELDQPPKLV</sequence>
<name>A0AAD4FCP8_9PLEO</name>
<gene>
    <name evidence="1" type="ORF">G6011_05471</name>
</gene>
<keyword evidence="2" id="KW-1185">Reference proteome</keyword>
<proteinExistence type="predicted"/>
<reference evidence="1" key="1">
    <citation type="submission" date="2021-07" db="EMBL/GenBank/DDBJ databases">
        <title>Genome Resource of American Ginseng Black Spot Pathogen Alternaria panax.</title>
        <authorList>
            <person name="Qiu C."/>
            <person name="Wang W."/>
            <person name="Liu Z."/>
        </authorList>
    </citation>
    <scope>NUCLEOTIDE SEQUENCE</scope>
    <source>
        <strain evidence="1">BNCC115425</strain>
    </source>
</reference>